<dbReference type="Pfam" id="PF04463">
    <property type="entry name" value="2-thiour_desulf"/>
    <property type="match status" value="1"/>
</dbReference>
<protein>
    <submittedName>
        <fullName evidence="1">DUF523 domain-containing protein</fullName>
    </submittedName>
</protein>
<keyword evidence="2" id="KW-1185">Reference proteome</keyword>
<name>A0A5P1RAZ7_9GAMM</name>
<dbReference type="OrthoDB" id="495783at2"/>
<gene>
    <name evidence="1" type="ORF">F0U83_08625</name>
</gene>
<dbReference type="KEGG" id="ncu:F0U83_08625"/>
<dbReference type="PANTHER" id="PTHR30087:SF1">
    <property type="entry name" value="HYPOTHETICAL CYTOSOLIC PROTEIN"/>
    <property type="match status" value="1"/>
</dbReference>
<evidence type="ECO:0000313" key="2">
    <source>
        <dbReference type="Proteomes" id="UP000324760"/>
    </source>
</evidence>
<dbReference type="Proteomes" id="UP000324760">
    <property type="component" value="Chromosome"/>
</dbReference>
<sequence>MKKILMSACFLGQKVRYDGQDSLLEHPLIQQWKEEGHIVPFCPEVAGGLPTPRHPAEITTRHPVMVVNLIGEDVTPQFLQGAELAVEKAKEVGACCALLKSRSPSCGNRETYNGNFDGTLVPGSGVTAAELQRHGIPVFNERELDQLVEFMTMQEADVA</sequence>
<evidence type="ECO:0000313" key="1">
    <source>
        <dbReference type="EMBL" id="QEQ96777.1"/>
    </source>
</evidence>
<dbReference type="InterPro" id="IPR007553">
    <property type="entry name" value="2-thiour_desulf"/>
</dbReference>
<dbReference type="AlphaFoldDB" id="A0A5P1RAZ7"/>
<dbReference type="PANTHER" id="PTHR30087">
    <property type="entry name" value="INNER MEMBRANE PROTEIN"/>
    <property type="match status" value="1"/>
</dbReference>
<dbReference type="EMBL" id="CP043869">
    <property type="protein sequence ID" value="QEQ96777.1"/>
    <property type="molecule type" value="Genomic_DNA"/>
</dbReference>
<proteinExistence type="predicted"/>
<reference evidence="1 2" key="1">
    <citation type="journal article" date="2019" name="Biochem. Eng. J.">
        <title>Metabolic engineering of the marine bacteria Neptunomonas concharum for the production of acetoin and meso-2,3-butanediol from acetate.</title>
        <authorList>
            <person name="Li W."/>
            <person name="Pu N."/>
            <person name="Liu C.-X."/>
            <person name="Yuan Q.-P."/>
            <person name="Li Z.-J."/>
        </authorList>
    </citation>
    <scope>NUCLEOTIDE SEQUENCE [LARGE SCALE GENOMIC DNA]</scope>
    <source>
        <strain evidence="1 2">JCM17730</strain>
    </source>
</reference>
<dbReference type="RefSeq" id="WP_138987390.1">
    <property type="nucleotide sequence ID" value="NZ_CP043869.1"/>
</dbReference>
<accession>A0A5P1RAZ7</accession>
<organism evidence="1 2">
    <name type="scientific">Neptunomonas concharum</name>
    <dbReference type="NCBI Taxonomy" id="1031538"/>
    <lineage>
        <taxon>Bacteria</taxon>
        <taxon>Pseudomonadati</taxon>
        <taxon>Pseudomonadota</taxon>
        <taxon>Gammaproteobacteria</taxon>
        <taxon>Oceanospirillales</taxon>
        <taxon>Oceanospirillaceae</taxon>
        <taxon>Neptunomonas</taxon>
    </lineage>
</organism>